<evidence type="ECO:0008006" key="3">
    <source>
        <dbReference type="Google" id="ProtNLM"/>
    </source>
</evidence>
<accession>A0A177TZY4</accession>
<dbReference type="PANTHER" id="PTHR38123:SF1">
    <property type="entry name" value="HYDROPHOBIC SURFACE BINDING PROTEIN"/>
    <property type="match status" value="1"/>
</dbReference>
<dbReference type="Pfam" id="PF12296">
    <property type="entry name" value="HsbA"/>
    <property type="match status" value="1"/>
</dbReference>
<dbReference type="InterPro" id="IPR021054">
    <property type="entry name" value="Cell_wall_mannoprotein_1"/>
</dbReference>
<protein>
    <recommendedName>
        <fullName evidence="3">Hydrophobic surface binding protein</fullName>
    </recommendedName>
</protein>
<proteinExistence type="predicted"/>
<organism evidence="1 2">
    <name type="scientific">Tilletia caries</name>
    <name type="common">wheat bunt fungus</name>
    <dbReference type="NCBI Taxonomy" id="13290"/>
    <lineage>
        <taxon>Eukaryota</taxon>
        <taxon>Fungi</taxon>
        <taxon>Dikarya</taxon>
        <taxon>Basidiomycota</taxon>
        <taxon>Ustilaginomycotina</taxon>
        <taxon>Exobasidiomycetes</taxon>
        <taxon>Tilletiales</taxon>
        <taxon>Tilletiaceae</taxon>
        <taxon>Tilletia</taxon>
    </lineage>
</organism>
<dbReference type="PANTHER" id="PTHR38123">
    <property type="entry name" value="CELL WALL SERINE-THREONINE-RICH GALACTOMANNOPROTEIN MP1 (AFU_ORTHOLOGUE AFUA_4G03240)"/>
    <property type="match status" value="1"/>
</dbReference>
<sequence>MKFSIAIVAAALIAGVAADYATVHTDVLNIQKSVADLAEKLKATDGNSYGGGLSVHGAAQDLDKAIQRSTKDTESTTSVTTVPQAKTIISILTEAYPHVVAATERLVAIKPNFQKIGVAGIAKGDITSIAKSTKAFTVALVAKAPAAEKKAAQSLAAKYNAKLDATVKQYST</sequence>
<reference evidence="1" key="1">
    <citation type="submission" date="2016-04" db="EMBL/GenBank/DDBJ databases">
        <authorList>
            <person name="Nguyen H.D."/>
            <person name="Kesanakurti P."/>
            <person name="Cullis J."/>
            <person name="Levesque C.A."/>
            <person name="Hambleton S."/>
        </authorList>
    </citation>
    <scope>NUCLEOTIDE SEQUENCE</scope>
    <source>
        <strain evidence="1">DAOMC 238032</strain>
    </source>
</reference>
<dbReference type="Gene3D" id="1.20.1280.140">
    <property type="match status" value="1"/>
</dbReference>
<gene>
    <name evidence="1" type="ORF">A4X03_0g7497</name>
</gene>
<dbReference type="GO" id="GO:0005576">
    <property type="term" value="C:extracellular region"/>
    <property type="evidence" value="ECO:0007669"/>
    <property type="project" value="TreeGrafter"/>
</dbReference>
<dbReference type="EMBL" id="LWDD02001799">
    <property type="protein sequence ID" value="KAE8245137.1"/>
    <property type="molecule type" value="Genomic_DNA"/>
</dbReference>
<evidence type="ECO:0000313" key="2">
    <source>
        <dbReference type="Proteomes" id="UP000077671"/>
    </source>
</evidence>
<dbReference type="Proteomes" id="UP000077671">
    <property type="component" value="Unassembled WGS sequence"/>
</dbReference>
<dbReference type="AlphaFoldDB" id="A0A177TZY4"/>
<reference evidence="1" key="2">
    <citation type="journal article" date="2019" name="IMA Fungus">
        <title>Genome sequencing and comparison of five Tilletia species to identify candidate genes for the detection of regulated species infecting wheat.</title>
        <authorList>
            <person name="Nguyen H.D.T."/>
            <person name="Sultana T."/>
            <person name="Kesanakurti P."/>
            <person name="Hambleton S."/>
        </authorList>
    </citation>
    <scope>NUCLEOTIDE SEQUENCE</scope>
    <source>
        <strain evidence="1">DAOMC 238032</strain>
    </source>
</reference>
<comment type="caution">
    <text evidence="1">The sequence shown here is derived from an EMBL/GenBank/DDBJ whole genome shotgun (WGS) entry which is preliminary data.</text>
</comment>
<evidence type="ECO:0000313" key="1">
    <source>
        <dbReference type="EMBL" id="KAE8245137.1"/>
    </source>
</evidence>
<name>A0A177TZY4_9BASI</name>